<organism evidence="7 8">
    <name type="scientific">Arcicella gelida</name>
    <dbReference type="NCBI Taxonomy" id="2984195"/>
    <lineage>
        <taxon>Bacteria</taxon>
        <taxon>Pseudomonadati</taxon>
        <taxon>Bacteroidota</taxon>
        <taxon>Cytophagia</taxon>
        <taxon>Cytophagales</taxon>
        <taxon>Flectobacillaceae</taxon>
        <taxon>Arcicella</taxon>
    </lineage>
</organism>
<feature type="domain" description="DNA methylase adenine-specific" evidence="5">
    <location>
        <begin position="5"/>
        <end position="173"/>
    </location>
</feature>
<evidence type="ECO:0000256" key="1">
    <source>
        <dbReference type="ARBA" id="ARBA00006594"/>
    </source>
</evidence>
<dbReference type="GO" id="GO:0032259">
    <property type="term" value="P:methylation"/>
    <property type="evidence" value="ECO:0007669"/>
    <property type="project" value="UniProtKB-KW"/>
</dbReference>
<dbReference type="EMBL" id="JAYGIL010000006">
    <property type="protein sequence ID" value="MEA5402596.1"/>
    <property type="molecule type" value="Genomic_DNA"/>
</dbReference>
<keyword evidence="4" id="KW-0949">S-adenosyl-L-methionine</keyword>
<dbReference type="Pfam" id="PF02384">
    <property type="entry name" value="N6_Mtase"/>
    <property type="match status" value="1"/>
</dbReference>
<dbReference type="RefSeq" id="WP_323327289.1">
    <property type="nucleotide sequence ID" value="NZ_JAYGIL010000006.1"/>
</dbReference>
<sequence length="507" mass="58254">MTISRKKELGAFYTPNLVTDALCNWAILNKSDILLEPSFGGCNFLVSSINRLKSLDCKNPLENVFGYDIDSDAFRILNEKGLSGDNFLHKDFLKSQQNDLPNKVTATLGNPPFLPINKLPLQYRQEVLENIKFRTLIIDKRSSLWVYFIVHSLHFLKEDGKMAWIVPDSVYFTDYGKIFLAEISSLFSSVKLLRIKERFFYESGTHEKTCILLCEGFEKTPLGLEIFNYESLNNALADLAKNKFINRPEPTITNFSISNKFKLMKLGDIFEVRIGIVIGATKLLTLKVKDAEKSPYFPEYVYPLITKGKQLKNITINKSTLLQVKDTASYIIDGVNLEKSNYELYKCLLESIPNDVISNVTFQKRTHPFGYDDFRNPDAFLTYFAQKLPRLIENENKALNCSNSIHRLYLKSDYLERSDIIRFIAIQMFCNFLSNETLSIAREYGNNILKYEPSDAVKIPVLIPIKFQNSFKKSLDIIFEKLVLKIEAGKLDDASKIAKKFLDSFLF</sequence>
<keyword evidence="2 7" id="KW-0489">Methyltransferase</keyword>
<proteinExistence type="inferred from homology"/>
<evidence type="ECO:0000256" key="3">
    <source>
        <dbReference type="ARBA" id="ARBA00022679"/>
    </source>
</evidence>
<name>A0ABU5S2G9_9BACT</name>
<dbReference type="PRINTS" id="PR00507">
    <property type="entry name" value="N12N6MTFRASE"/>
</dbReference>
<evidence type="ECO:0000313" key="7">
    <source>
        <dbReference type="EMBL" id="MEA5402596.1"/>
    </source>
</evidence>
<dbReference type="Gene3D" id="3.40.50.150">
    <property type="entry name" value="Vaccinia Virus protein VP39"/>
    <property type="match status" value="1"/>
</dbReference>
<keyword evidence="8" id="KW-1185">Reference proteome</keyword>
<keyword evidence="3" id="KW-0808">Transferase</keyword>
<dbReference type="PANTHER" id="PTHR33841:SF5">
    <property type="entry name" value="DNA METHYLASE (MODIFICATION METHYLASE) (METHYLTRANSFERASE)-RELATED"/>
    <property type="match status" value="1"/>
</dbReference>
<feature type="domain" description="Type II methyltransferase M.Eco57I C-terminal" evidence="6">
    <location>
        <begin position="257"/>
        <end position="495"/>
    </location>
</feature>
<dbReference type="Proteomes" id="UP001303899">
    <property type="component" value="Unassembled WGS sequence"/>
</dbReference>
<evidence type="ECO:0000313" key="8">
    <source>
        <dbReference type="Proteomes" id="UP001303899"/>
    </source>
</evidence>
<evidence type="ECO:0000259" key="5">
    <source>
        <dbReference type="Pfam" id="PF02384"/>
    </source>
</evidence>
<reference evidence="7 8" key="1">
    <citation type="submission" date="2023-12" db="EMBL/GenBank/DDBJ databases">
        <title>Novel species of the genus Arcicella isolated from rivers.</title>
        <authorList>
            <person name="Lu H."/>
        </authorList>
    </citation>
    <scope>NUCLEOTIDE SEQUENCE [LARGE SCALE GENOMIC DNA]</scope>
    <source>
        <strain evidence="7 8">DC2W</strain>
    </source>
</reference>
<evidence type="ECO:0000259" key="6">
    <source>
        <dbReference type="Pfam" id="PF22837"/>
    </source>
</evidence>
<evidence type="ECO:0000256" key="2">
    <source>
        <dbReference type="ARBA" id="ARBA00022603"/>
    </source>
</evidence>
<evidence type="ECO:0000256" key="4">
    <source>
        <dbReference type="ARBA" id="ARBA00022691"/>
    </source>
</evidence>
<dbReference type="InterPro" id="IPR003356">
    <property type="entry name" value="DNA_methylase_A-5"/>
</dbReference>
<protein>
    <submittedName>
        <fullName evidence="7">N-6 DNA methylase</fullName>
    </submittedName>
</protein>
<dbReference type="InterPro" id="IPR054520">
    <property type="entry name" value="M_Eco57I_C"/>
</dbReference>
<dbReference type="InterPro" id="IPR029063">
    <property type="entry name" value="SAM-dependent_MTases_sf"/>
</dbReference>
<gene>
    <name evidence="7" type="ORF">VB776_06705</name>
</gene>
<dbReference type="Pfam" id="PF22837">
    <property type="entry name" value="M_Eco57I_C"/>
    <property type="match status" value="1"/>
</dbReference>
<comment type="caution">
    <text evidence="7">The sequence shown here is derived from an EMBL/GenBank/DDBJ whole genome shotgun (WGS) entry which is preliminary data.</text>
</comment>
<comment type="similarity">
    <text evidence="1">Belongs to the N(4)/N(6)-methyltransferase family.</text>
</comment>
<dbReference type="PANTHER" id="PTHR33841">
    <property type="entry name" value="DNA METHYLTRANSFERASE YEEA-RELATED"/>
    <property type="match status" value="1"/>
</dbReference>
<accession>A0ABU5S2G9</accession>
<dbReference type="GO" id="GO:0008168">
    <property type="term" value="F:methyltransferase activity"/>
    <property type="evidence" value="ECO:0007669"/>
    <property type="project" value="UniProtKB-KW"/>
</dbReference>
<dbReference type="SUPFAM" id="SSF53335">
    <property type="entry name" value="S-adenosyl-L-methionine-dependent methyltransferases"/>
    <property type="match status" value="1"/>
</dbReference>
<dbReference type="InterPro" id="IPR050953">
    <property type="entry name" value="N4_N6_ade-DNA_methylase"/>
</dbReference>